<keyword evidence="4" id="KW-1003">Cell membrane</keyword>
<keyword evidence="7 8" id="KW-0472">Membrane</keyword>
<keyword evidence="5 8" id="KW-0812">Transmembrane</keyword>
<name>A0A934TWE8_9BURK</name>
<evidence type="ECO:0000256" key="3">
    <source>
        <dbReference type="ARBA" id="ARBA00022448"/>
    </source>
</evidence>
<dbReference type="PANTHER" id="PTHR21716">
    <property type="entry name" value="TRANSMEMBRANE PROTEIN"/>
    <property type="match status" value="1"/>
</dbReference>
<evidence type="ECO:0000313" key="10">
    <source>
        <dbReference type="Proteomes" id="UP000630528"/>
    </source>
</evidence>
<feature type="transmembrane region" description="Helical" evidence="8">
    <location>
        <begin position="150"/>
        <end position="172"/>
    </location>
</feature>
<dbReference type="PANTHER" id="PTHR21716:SF53">
    <property type="entry name" value="PERMEASE PERM-RELATED"/>
    <property type="match status" value="1"/>
</dbReference>
<feature type="transmembrane region" description="Helical" evidence="8">
    <location>
        <begin position="294"/>
        <end position="313"/>
    </location>
</feature>
<feature type="transmembrane region" description="Helical" evidence="8">
    <location>
        <begin position="61"/>
        <end position="84"/>
    </location>
</feature>
<dbReference type="RefSeq" id="WP_201176507.1">
    <property type="nucleotide sequence ID" value="NZ_JAEPWM010000011.1"/>
</dbReference>
<comment type="caution">
    <text evidence="9">The sequence shown here is derived from an EMBL/GenBank/DDBJ whole genome shotgun (WGS) entry which is preliminary data.</text>
</comment>
<feature type="transmembrane region" description="Helical" evidence="8">
    <location>
        <begin position="319"/>
        <end position="337"/>
    </location>
</feature>
<evidence type="ECO:0000256" key="6">
    <source>
        <dbReference type="ARBA" id="ARBA00022989"/>
    </source>
</evidence>
<keyword evidence="3" id="KW-0813">Transport</keyword>
<dbReference type="Proteomes" id="UP000630528">
    <property type="component" value="Unassembled WGS sequence"/>
</dbReference>
<gene>
    <name evidence="9" type="ORF">JJB11_21705</name>
</gene>
<keyword evidence="6 8" id="KW-1133">Transmembrane helix</keyword>
<sequence>MLGFDRRAARYAWTVALVAAAVLVVYEIRKTLFVFLLAVFFAYMVYPAVQRLARLTPRRFSYSASTGAIFALILALVVIGIALIGPPIAEQAATLANKLPALLGDPHLLNRVPLPEWLVPFRERLSALIQEQFKSGASAALPIAKKVGEVALGVAGNSIFLVLIPILAFLFVKDARAMRTAFLAWVQQYGHGRMWSGIVDGLDVVLGGYIRSLLILSAATLVAYSVAFSIAGVPYAMLLAALAAGLEFIPAIGPLTAAAVCLIVAGLSGYEHLLLLLALIAGYRVFQDYVLNPYLMSGGVELAPLLVLFGLLAGEEIGGVAGIFLSAPTLAAAKIIATQIAIEAGRPDRDPASG</sequence>
<evidence type="ECO:0000256" key="7">
    <source>
        <dbReference type="ARBA" id="ARBA00023136"/>
    </source>
</evidence>
<dbReference type="EMBL" id="JAEPWM010000011">
    <property type="protein sequence ID" value="MBK6008723.1"/>
    <property type="molecule type" value="Genomic_DNA"/>
</dbReference>
<comment type="similarity">
    <text evidence="2">Belongs to the autoinducer-2 exporter (AI-2E) (TC 2.A.86) family.</text>
</comment>
<evidence type="ECO:0000256" key="4">
    <source>
        <dbReference type="ARBA" id="ARBA00022475"/>
    </source>
</evidence>
<feature type="transmembrane region" description="Helical" evidence="8">
    <location>
        <begin position="257"/>
        <end position="282"/>
    </location>
</feature>
<feature type="transmembrane region" description="Helical" evidence="8">
    <location>
        <begin position="9"/>
        <end position="26"/>
    </location>
</feature>
<dbReference type="GO" id="GO:0005886">
    <property type="term" value="C:plasma membrane"/>
    <property type="evidence" value="ECO:0007669"/>
    <property type="project" value="UniProtKB-SubCell"/>
</dbReference>
<evidence type="ECO:0000313" key="9">
    <source>
        <dbReference type="EMBL" id="MBK6008723.1"/>
    </source>
</evidence>
<reference evidence="9" key="2">
    <citation type="submission" date="2021-01" db="EMBL/GenBank/DDBJ databases">
        <authorList>
            <person name="Kang M."/>
        </authorList>
    </citation>
    <scope>NUCLEOTIDE SEQUENCE</scope>
    <source>
        <strain evidence="9">KACC 17527</strain>
    </source>
</reference>
<keyword evidence="10" id="KW-1185">Reference proteome</keyword>
<dbReference type="AlphaFoldDB" id="A0A934TWE8"/>
<feature type="transmembrane region" description="Helical" evidence="8">
    <location>
        <begin position="213"/>
        <end position="237"/>
    </location>
</feature>
<proteinExistence type="inferred from homology"/>
<dbReference type="Pfam" id="PF01594">
    <property type="entry name" value="AI-2E_transport"/>
    <property type="match status" value="1"/>
</dbReference>
<feature type="transmembrane region" description="Helical" evidence="8">
    <location>
        <begin position="32"/>
        <end position="49"/>
    </location>
</feature>
<organism evidence="9 10">
    <name type="scientific">Ramlibacter ginsenosidimutans</name>
    <dbReference type="NCBI Taxonomy" id="502333"/>
    <lineage>
        <taxon>Bacteria</taxon>
        <taxon>Pseudomonadati</taxon>
        <taxon>Pseudomonadota</taxon>
        <taxon>Betaproteobacteria</taxon>
        <taxon>Burkholderiales</taxon>
        <taxon>Comamonadaceae</taxon>
        <taxon>Ramlibacter</taxon>
    </lineage>
</organism>
<reference evidence="9" key="1">
    <citation type="journal article" date="2012" name="J. Microbiol. Biotechnol.">
        <title>Ramlibacter ginsenosidimutans sp. nov., with ginsenoside-converting activity.</title>
        <authorList>
            <person name="Wang L."/>
            <person name="An D.S."/>
            <person name="Kim S.G."/>
            <person name="Jin F.X."/>
            <person name="Kim S.C."/>
            <person name="Lee S.T."/>
            <person name="Im W.T."/>
        </authorList>
    </citation>
    <scope>NUCLEOTIDE SEQUENCE</scope>
    <source>
        <strain evidence="9">KACC 17527</strain>
    </source>
</reference>
<evidence type="ECO:0000256" key="2">
    <source>
        <dbReference type="ARBA" id="ARBA00009773"/>
    </source>
</evidence>
<evidence type="ECO:0000256" key="5">
    <source>
        <dbReference type="ARBA" id="ARBA00022692"/>
    </source>
</evidence>
<evidence type="ECO:0000256" key="8">
    <source>
        <dbReference type="SAM" id="Phobius"/>
    </source>
</evidence>
<accession>A0A934TWE8</accession>
<comment type="subcellular location">
    <subcellularLocation>
        <location evidence="1">Cell membrane</location>
        <topology evidence="1">Multi-pass membrane protein</topology>
    </subcellularLocation>
</comment>
<protein>
    <submittedName>
        <fullName evidence="9">AI-2E family transporter</fullName>
    </submittedName>
</protein>
<dbReference type="InterPro" id="IPR002549">
    <property type="entry name" value="AI-2E-like"/>
</dbReference>
<evidence type="ECO:0000256" key="1">
    <source>
        <dbReference type="ARBA" id="ARBA00004651"/>
    </source>
</evidence>